<organism evidence="2 3">
    <name type="scientific">Luteolibacter yonseiensis</name>
    <dbReference type="NCBI Taxonomy" id="1144680"/>
    <lineage>
        <taxon>Bacteria</taxon>
        <taxon>Pseudomonadati</taxon>
        <taxon>Verrucomicrobiota</taxon>
        <taxon>Verrucomicrobiia</taxon>
        <taxon>Verrucomicrobiales</taxon>
        <taxon>Verrucomicrobiaceae</taxon>
        <taxon>Luteolibacter</taxon>
    </lineage>
</organism>
<name>A0A934VCH2_9BACT</name>
<keyword evidence="1" id="KW-0812">Transmembrane</keyword>
<reference evidence="2" key="1">
    <citation type="submission" date="2021-01" db="EMBL/GenBank/DDBJ databases">
        <title>Modified the classification status of verrucomicrobia.</title>
        <authorList>
            <person name="Feng X."/>
        </authorList>
    </citation>
    <scope>NUCLEOTIDE SEQUENCE</scope>
    <source>
        <strain evidence="2">JCM 18052</strain>
    </source>
</reference>
<keyword evidence="1" id="KW-0472">Membrane</keyword>
<evidence type="ECO:0000256" key="1">
    <source>
        <dbReference type="SAM" id="Phobius"/>
    </source>
</evidence>
<sequence length="377" mass="43103">MAFVSGVMAREEKKIELRMIDESKELEVPVIRLENDESSDIAKPVRLPTPSEIKQASHRLDVPVQEDYEIRSHQPGIEQLIEAEKTDPDFLEQAWGQEAAQQRNIPWGWFVLIGLVLTGGITWSLVGVKEAEVKVRETKQETQAAIGNEEEQDREAGQLIERIEAVTRKFFSETSVEGLAGICRQPERVRPLMESYYADKPVSGPHYKQTISLRALTLDNRGNFWLLGAQLMDGTKRNVIVEVLENSEPKIDWETFVCYQPMPWDKFAAGRPTGSPYDFRVYVEQDTFFSHEFADSEQWSCFRLTSRDSEETLYGYVKKNSELEKQIHKLLVANRGQRTSVILRLNVPPGIQSRRGVMIEKLVAPRWMFVTAPDSGS</sequence>
<protein>
    <submittedName>
        <fullName evidence="2">Uncharacterized protein</fullName>
    </submittedName>
</protein>
<evidence type="ECO:0000313" key="3">
    <source>
        <dbReference type="Proteomes" id="UP000600139"/>
    </source>
</evidence>
<dbReference type="AlphaFoldDB" id="A0A934VCH2"/>
<feature type="transmembrane region" description="Helical" evidence="1">
    <location>
        <begin position="107"/>
        <end position="126"/>
    </location>
</feature>
<keyword evidence="3" id="KW-1185">Reference proteome</keyword>
<proteinExistence type="predicted"/>
<gene>
    <name evidence="2" type="ORF">JIN84_15175</name>
</gene>
<dbReference type="EMBL" id="JAENIK010000011">
    <property type="protein sequence ID" value="MBK1816966.1"/>
    <property type="molecule type" value="Genomic_DNA"/>
</dbReference>
<keyword evidence="1" id="KW-1133">Transmembrane helix</keyword>
<dbReference type="RefSeq" id="WP_200351889.1">
    <property type="nucleotide sequence ID" value="NZ_BAABHZ010000006.1"/>
</dbReference>
<dbReference type="Proteomes" id="UP000600139">
    <property type="component" value="Unassembled WGS sequence"/>
</dbReference>
<accession>A0A934VCH2</accession>
<evidence type="ECO:0000313" key="2">
    <source>
        <dbReference type="EMBL" id="MBK1816966.1"/>
    </source>
</evidence>
<comment type="caution">
    <text evidence="2">The sequence shown here is derived from an EMBL/GenBank/DDBJ whole genome shotgun (WGS) entry which is preliminary data.</text>
</comment>